<accession>A0A098TMG1</accession>
<gene>
    <name evidence="2" type="ORF">DO97_18180</name>
</gene>
<reference evidence="2 3" key="1">
    <citation type="journal article" date="2014" name="Mol. Ecol.">
        <title>Evolution of Synechococcus.</title>
        <authorList>
            <person name="Dvorak P."/>
            <person name="Casamatta D."/>
            <person name="Hasler P."/>
            <person name="Poulickova A."/>
            <person name="Ondrej V."/>
            <person name="Sanges R."/>
        </authorList>
    </citation>
    <scope>NUCLEOTIDE SEQUENCE [LARGE SCALE GENOMIC DNA]</scope>
    <source>
        <strain evidence="2 3">CAUP A 1101</strain>
    </source>
</reference>
<dbReference type="Proteomes" id="UP000030170">
    <property type="component" value="Unassembled WGS sequence"/>
</dbReference>
<feature type="domain" description="PPM-type phosphatase" evidence="1">
    <location>
        <begin position="5"/>
        <end position="247"/>
    </location>
</feature>
<name>A0A098TMG1_9CYAN</name>
<dbReference type="SUPFAM" id="SSF81606">
    <property type="entry name" value="PP2C-like"/>
    <property type="match status" value="1"/>
</dbReference>
<dbReference type="OrthoDB" id="500607at2"/>
<dbReference type="STRING" id="1497020.DO97_18180"/>
<comment type="caution">
    <text evidence="2">The sequence shown here is derived from an EMBL/GenBank/DDBJ whole genome shotgun (WGS) entry which is preliminary data.</text>
</comment>
<protein>
    <submittedName>
        <fullName evidence="2">Serine/threonine protein phosphatase</fullName>
    </submittedName>
</protein>
<proteinExistence type="predicted"/>
<evidence type="ECO:0000313" key="2">
    <source>
        <dbReference type="EMBL" id="KGF73456.1"/>
    </source>
</evidence>
<dbReference type="Pfam" id="PF13672">
    <property type="entry name" value="PP2C_2"/>
    <property type="match status" value="1"/>
</dbReference>
<dbReference type="InterPro" id="IPR001932">
    <property type="entry name" value="PPM-type_phosphatase-like_dom"/>
</dbReference>
<dbReference type="SMART" id="SM00331">
    <property type="entry name" value="PP2C_SIG"/>
    <property type="match status" value="1"/>
</dbReference>
<sequence length="259" mass="28462">MKCFFTGLTDPGILRSVNQDAYYIDPIGRFFLVADGMGGHAGGQEASRIATQIIRTSLNDNWSSPESSRVLLETAFLKANQAIVKDQRSHPERGDMGTTAVVVMFRKEPNQPEGTELAWCAHVGDSRLYRLRGAKLEQITEDHTWVARAMKMGELSPDQVRTHPWRHVLSQCLGREDLHQVDIQTLEVQVGDRLLLCSDGLTEELSDHLIASHLKSIRASDKAVAALVNAAKEKGGRDNITVVLITIDVQAPTVAKAGA</sequence>
<evidence type="ECO:0000259" key="1">
    <source>
        <dbReference type="PROSITE" id="PS51746"/>
    </source>
</evidence>
<dbReference type="InterPro" id="IPR036457">
    <property type="entry name" value="PPM-type-like_dom_sf"/>
</dbReference>
<keyword evidence="3" id="KW-1185">Reference proteome</keyword>
<dbReference type="GO" id="GO:0004722">
    <property type="term" value="F:protein serine/threonine phosphatase activity"/>
    <property type="evidence" value="ECO:0007669"/>
    <property type="project" value="InterPro"/>
</dbReference>
<dbReference type="EMBL" id="JJML01000007">
    <property type="protein sequence ID" value="KGF73456.1"/>
    <property type="molecule type" value="Genomic_DNA"/>
</dbReference>
<dbReference type="PROSITE" id="PS51746">
    <property type="entry name" value="PPM_2"/>
    <property type="match status" value="1"/>
</dbReference>
<dbReference type="Gene3D" id="3.60.40.10">
    <property type="entry name" value="PPM-type phosphatase domain"/>
    <property type="match status" value="1"/>
</dbReference>
<dbReference type="InterPro" id="IPR015655">
    <property type="entry name" value="PP2C"/>
</dbReference>
<dbReference type="AlphaFoldDB" id="A0A098TMG1"/>
<evidence type="ECO:0000313" key="3">
    <source>
        <dbReference type="Proteomes" id="UP000030170"/>
    </source>
</evidence>
<dbReference type="RefSeq" id="WP_036531181.1">
    <property type="nucleotide sequence ID" value="NZ_JJML01000007.1"/>
</dbReference>
<dbReference type="SMART" id="SM00332">
    <property type="entry name" value="PP2Cc"/>
    <property type="match status" value="1"/>
</dbReference>
<organism evidence="2 3">
    <name type="scientific">Neosynechococcus sphagnicola sy1</name>
    <dbReference type="NCBI Taxonomy" id="1497020"/>
    <lineage>
        <taxon>Bacteria</taxon>
        <taxon>Bacillati</taxon>
        <taxon>Cyanobacteriota</taxon>
        <taxon>Cyanophyceae</taxon>
        <taxon>Neosynechococcales</taxon>
        <taxon>Neosynechococcaceae</taxon>
        <taxon>Neosynechococcus</taxon>
    </lineage>
</organism>
<dbReference type="CDD" id="cd00143">
    <property type="entry name" value="PP2Cc"/>
    <property type="match status" value="1"/>
</dbReference>
<dbReference type="PANTHER" id="PTHR47992">
    <property type="entry name" value="PROTEIN PHOSPHATASE"/>
    <property type="match status" value="1"/>
</dbReference>